<evidence type="ECO:0000256" key="2">
    <source>
        <dbReference type="ARBA" id="ARBA00022574"/>
    </source>
</evidence>
<dbReference type="InterPro" id="IPR025941">
    <property type="entry name" value="Vps8_central_dom"/>
</dbReference>
<name>A0AA91Q114_CLALS</name>
<keyword evidence="3" id="KW-0677">Repeat</keyword>
<dbReference type="Proteomes" id="UP000195602">
    <property type="component" value="Unassembled WGS sequence"/>
</dbReference>
<organism evidence="6 7">
    <name type="scientific">Clavispora lusitaniae</name>
    <name type="common">Candida lusitaniae</name>
    <dbReference type="NCBI Taxonomy" id="36911"/>
    <lineage>
        <taxon>Eukaryota</taxon>
        <taxon>Fungi</taxon>
        <taxon>Dikarya</taxon>
        <taxon>Ascomycota</taxon>
        <taxon>Saccharomycotina</taxon>
        <taxon>Pichiomycetes</taxon>
        <taxon>Metschnikowiaceae</taxon>
        <taxon>Clavispora</taxon>
    </lineage>
</organism>
<dbReference type="KEGG" id="clus:A9F13_06g01452"/>
<dbReference type="GO" id="GO:0006623">
    <property type="term" value="P:protein targeting to vacuole"/>
    <property type="evidence" value="ECO:0007669"/>
    <property type="project" value="InterPro"/>
</dbReference>
<evidence type="ECO:0000256" key="3">
    <source>
        <dbReference type="ARBA" id="ARBA00022737"/>
    </source>
</evidence>
<dbReference type="GO" id="GO:0005770">
    <property type="term" value="C:late endosome"/>
    <property type="evidence" value="ECO:0007669"/>
    <property type="project" value="TreeGrafter"/>
</dbReference>
<dbReference type="Pfam" id="PF12816">
    <property type="entry name" value="TPR_Vps8"/>
    <property type="match status" value="1"/>
</dbReference>
<dbReference type="PANTHER" id="PTHR12616">
    <property type="entry name" value="VACUOLAR PROTEIN SORTING VPS41"/>
    <property type="match status" value="1"/>
</dbReference>
<evidence type="ECO:0000256" key="4">
    <source>
        <dbReference type="PROSITE-ProRule" id="PRU00221"/>
    </source>
</evidence>
<proteinExistence type="inferred from homology"/>
<dbReference type="PANTHER" id="PTHR12616:SF8">
    <property type="entry name" value="VACUOLAR PROTEIN SORTING-ASSOCIATED PROTEIN 8 HOMOLOG"/>
    <property type="match status" value="1"/>
</dbReference>
<comment type="caution">
    <text evidence="6">The sequence shown here is derived from an EMBL/GenBank/DDBJ whole genome shotgun (WGS) entry which is preliminary data.</text>
</comment>
<dbReference type="Pfam" id="PF23413">
    <property type="entry name" value="zf_RING_Vps8_fungal"/>
    <property type="match status" value="1"/>
</dbReference>
<keyword evidence="2 4" id="KW-0853">WD repeat</keyword>
<dbReference type="AlphaFoldDB" id="A0AA91Q114"/>
<dbReference type="GO" id="GO:0034058">
    <property type="term" value="P:endosomal vesicle fusion"/>
    <property type="evidence" value="ECO:0007669"/>
    <property type="project" value="TreeGrafter"/>
</dbReference>
<accession>A0AA91Q114</accession>
<evidence type="ECO:0000313" key="6">
    <source>
        <dbReference type="EMBL" id="OVF09011.1"/>
    </source>
</evidence>
<reference evidence="6 7" key="1">
    <citation type="submission" date="2017-04" db="EMBL/GenBank/DDBJ databases">
        <title>Draft genome of the yeast Clavispora lusitaniae type strain CBS 6936.</title>
        <authorList>
            <person name="Durrens P."/>
            <person name="Klopp C."/>
            <person name="Biteau N."/>
            <person name="Fitton-Ouhabi V."/>
            <person name="Dementhon K."/>
            <person name="Accoceberry I."/>
            <person name="Sherman D.J."/>
            <person name="Noel T."/>
        </authorList>
    </citation>
    <scope>NUCLEOTIDE SEQUENCE [LARGE SCALE GENOMIC DNA]</scope>
    <source>
        <strain evidence="6 7">CBS 6936</strain>
    </source>
</reference>
<dbReference type="PROSITE" id="PS00678">
    <property type="entry name" value="WD_REPEATS_1"/>
    <property type="match status" value="1"/>
</dbReference>
<dbReference type="SUPFAM" id="SSF50978">
    <property type="entry name" value="WD40 repeat-like"/>
    <property type="match status" value="1"/>
</dbReference>
<feature type="domain" description="Vacuolar protein sorting-associated protein 8 central" evidence="5">
    <location>
        <begin position="549"/>
        <end position="731"/>
    </location>
</feature>
<dbReference type="InterPro" id="IPR015943">
    <property type="entry name" value="WD40/YVTN_repeat-like_dom_sf"/>
</dbReference>
<comment type="similarity">
    <text evidence="1">Belongs to the VPS8 family.</text>
</comment>
<dbReference type="InterPro" id="IPR036322">
    <property type="entry name" value="WD40_repeat_dom_sf"/>
</dbReference>
<dbReference type="SUPFAM" id="SSF82171">
    <property type="entry name" value="DPP6 N-terminal domain-like"/>
    <property type="match status" value="1"/>
</dbReference>
<dbReference type="InterPro" id="IPR001680">
    <property type="entry name" value="WD40_rpt"/>
</dbReference>
<dbReference type="InterPro" id="IPR045111">
    <property type="entry name" value="Vps41/Vps8"/>
</dbReference>
<dbReference type="EMBL" id="LYUB02000006">
    <property type="protein sequence ID" value="OVF09011.1"/>
    <property type="molecule type" value="Genomic_DNA"/>
</dbReference>
<dbReference type="InterPro" id="IPR019775">
    <property type="entry name" value="WD40_repeat_CS"/>
</dbReference>
<evidence type="ECO:0000313" key="7">
    <source>
        <dbReference type="Proteomes" id="UP000195602"/>
    </source>
</evidence>
<dbReference type="PROSITE" id="PS50082">
    <property type="entry name" value="WD_REPEATS_2"/>
    <property type="match status" value="1"/>
</dbReference>
<feature type="repeat" description="WD" evidence="4">
    <location>
        <begin position="67"/>
        <end position="101"/>
    </location>
</feature>
<dbReference type="GO" id="GO:0030897">
    <property type="term" value="C:HOPS complex"/>
    <property type="evidence" value="ECO:0007669"/>
    <property type="project" value="TreeGrafter"/>
</dbReference>
<evidence type="ECO:0000259" key="5">
    <source>
        <dbReference type="Pfam" id="PF12816"/>
    </source>
</evidence>
<gene>
    <name evidence="6" type="ORF">A9F13_06g01452</name>
</gene>
<evidence type="ECO:0000256" key="1">
    <source>
        <dbReference type="ARBA" id="ARBA00009422"/>
    </source>
</evidence>
<dbReference type="Pfam" id="PF23410">
    <property type="entry name" value="Beta-prop_VPS8"/>
    <property type="match status" value="1"/>
</dbReference>
<dbReference type="Gene3D" id="2.130.10.10">
    <property type="entry name" value="YVTN repeat-like/Quinoprotein amine dehydrogenase"/>
    <property type="match status" value="1"/>
</dbReference>
<protein>
    <submittedName>
        <fullName evidence="6">CORVET complex membrane-binding subunit</fullName>
    </submittedName>
</protein>
<sequence length="1260" mass="143306">MEHIINSEDFVNSFGKPLYLQLSPLHVALGTDKGVIVGFNYHQEIIFALYVHPFASDVHSSVFHCPVTCITFSSDSTFLAAGFMDGTVATWNLNSAKVTVGKYSALFPYGIIHPISLEARFARNAQGHLKDVPVSALSFIGGSNHQLVASDASGLVFYHYLFKKLMRKYHVTQKLLGKNDTNQKETAGKFVIRACNILPIGTVPQITDQMGVIAVMTANILAIVSVCSLNNASSTNPITHLKLSRSRHVFLNSGSSPLGSLAWYPCINLNGNVCNAKLAYAWNNVLTILEIDNGKIPENINNILAELKDKNKGIPQLIINRKARWMTSNKEQAILELKWLNSEILTALVQNPESTETTLIFLYYANNEKNSQLIEVGRDDIDSQQISWNVLDSQSKEHIYQGSFQIFRHTMMALVNSHSLSEKSVIIGKTLKWADKLMTCLAKKDFKAALIHACEFYYSDNYGRLILSGLPHTAKERHEVVRPFLIQIMKEAVTPLFEVESANGPLDETLLLYLQIITMLAKDSGGQIPENLLAILESIDEKYEDKHGFYQHLENFILSRQVRNLSPTLFKNLVEYYMKAGEGSKLTEMICILDASTLSIDMTLQLCTKYDLRECSVYIWNKLLHDYKTPLVVLMNDLNSSKYDEEQKLIVYTYMTYILSGRQFPSDDLLSVDEEKFARGQVCEIIFSMNPYSLLHGTVVSGDSVDVLFPQLYQLLKFNVFEMLVTLNEFFENPCLNAEGKDALNRQYITDALLDVFDAKKESFNQRDFVYLAIFIARNYPKYYQFIRISESTLEETVDRLCKNPDEDLHEDCELSLESLLPFYDMPNDSLLIEKLRAAKFFNVLFGVYRSKGNLRKALELWLEGRRTETSHSPDEKRSLTVLATTLESTFRRSQSNYEEKNQLTNFINIHFEELARYNVEDMVVLANTYNVEHHLAVLSCQDNKLAFQYLNALFTKYDTTIEASAKAQLLSKYIQLIAEFDPEQLVTMLANYGTFLRPFKKPREELKSFFKAKCFCGALSVLLRLEGRFQEAVNCLADAMEQTVENNENISSLKSNLDLAMSICSEAKDDKLWKFLVQKLVVFTGTAGPSALELLNQGIYQCFRKIIENGSGINSHQTFSKVFNDILEIATVSNVRSILQDVLVSFFFESETQKIVLTKMNREIYKYMYHLKRDIIKGWPVRNMRCTSCSKSMCGTDVSIENYSVWEDKIRERVFLGPAEETKYTRQLGLIVFKCGHGYHLQCLDGLGSSTVCVMCVPE</sequence>